<gene>
    <name evidence="1" type="ORF">PORY_002330</name>
</gene>
<dbReference type="Proteomes" id="UP000768646">
    <property type="component" value="Unassembled WGS sequence"/>
</dbReference>
<comment type="caution">
    <text evidence="1">The sequence shown here is derived from an EMBL/GenBank/DDBJ whole genome shotgun (WGS) entry which is preliminary data.</text>
</comment>
<accession>A0ACB7CA67</accession>
<protein>
    <submittedName>
        <fullName evidence="1">Uncharacterized protein</fullName>
    </submittedName>
</protein>
<dbReference type="EMBL" id="JABTEG010000009">
    <property type="protein sequence ID" value="KAG4304355.1"/>
    <property type="molecule type" value="Genomic_DNA"/>
</dbReference>
<organism evidence="1 2">
    <name type="scientific">Pneumocystis oryctolagi</name>
    <dbReference type="NCBI Taxonomy" id="42067"/>
    <lineage>
        <taxon>Eukaryota</taxon>
        <taxon>Fungi</taxon>
        <taxon>Dikarya</taxon>
        <taxon>Ascomycota</taxon>
        <taxon>Taphrinomycotina</taxon>
        <taxon>Pneumocystomycetes</taxon>
        <taxon>Pneumocystaceae</taxon>
        <taxon>Pneumocystis</taxon>
    </lineage>
</organism>
<evidence type="ECO:0000313" key="1">
    <source>
        <dbReference type="EMBL" id="KAG4304355.1"/>
    </source>
</evidence>
<keyword evidence="2" id="KW-1185">Reference proteome</keyword>
<evidence type="ECO:0000313" key="2">
    <source>
        <dbReference type="Proteomes" id="UP000768646"/>
    </source>
</evidence>
<sequence>MGKIYKHLNNTNNKDQREDSDKSSYEKEYQDLLQKELSKVPFGMLVSAKEDLNAQFDKKNKYKELYDNRKRLKDMLLKNKEKISKKKHSKHAPLEMSSKKPVSRFRQVIPVTNIERRDPRFGFQERVNSVNLDSKYSFIKNYQQNEIEMLKDALKFEKDEEEKEKLKKAITSLVESKLMASKNKEEALRVLREHKKAEKAKVEAGKAPFFLKKKEQKKLIEMNKLSKLKGTKALNRYIKRKDKKLASKERKRLPKYHPRK</sequence>
<reference evidence="1 2" key="1">
    <citation type="journal article" date="2021" name="Commun. Biol.">
        <title>Genomic insights into the host specific adaptation of the Pneumocystis genus.</title>
        <authorList>
            <person name="Cisse O.H."/>
            <person name="Ma L."/>
            <person name="Dekker J.P."/>
            <person name="Khil P.P."/>
            <person name="Youn J.-H."/>
            <person name="Brenchley J.M."/>
            <person name="Blair R."/>
            <person name="Pahar B."/>
            <person name="Chabe M."/>
            <person name="Van Rompay K.K.A."/>
            <person name="Keesler R."/>
            <person name="Sukura A."/>
            <person name="Hirsch V."/>
            <person name="Kutty G."/>
            <person name="Liu Y."/>
            <person name="Peng L."/>
            <person name="Chen J."/>
            <person name="Song J."/>
            <person name="Weissenbacher-Lang C."/>
            <person name="Xu J."/>
            <person name="Upham N.S."/>
            <person name="Stajich J.E."/>
            <person name="Cuomo C.A."/>
            <person name="Cushion M.T."/>
            <person name="Kovacs J.A."/>
        </authorList>
    </citation>
    <scope>NUCLEOTIDE SEQUENCE [LARGE SCALE GENOMIC DNA]</scope>
    <source>
        <strain evidence="1 2">RABM</strain>
    </source>
</reference>
<name>A0ACB7CA67_9ASCO</name>
<proteinExistence type="predicted"/>